<dbReference type="Gene3D" id="1.10.3290.10">
    <property type="entry name" value="Fido-like domain"/>
    <property type="match status" value="1"/>
</dbReference>
<sequence>MSTTGDPLAALGALPGVAESVESVRKAVDRVYGHRIMRRRSHAVTSEAALRGARGSAALAGADWALEEVRRRSDFGVEGEARTVGAALRLTAEAGQLLSVWRQSPLRVLARLHLVAAADEGERVGRPRQPGEPVDEPLVELELPGAEEAHGRLEGLADLIVAGGSAPALVTAAVVHGELLAIRPFTSHNGLVARAAERIVLIGSGLDPKSVCPAEVGHAEQGRAAYLAALEGYVSGTPEGVAAWIAHCGRAAGLGARESTAVCEALQRGAA</sequence>
<dbReference type="Proteomes" id="UP001501265">
    <property type="component" value="Unassembled WGS sequence"/>
</dbReference>
<dbReference type="InterPro" id="IPR036597">
    <property type="entry name" value="Fido-like_dom_sf"/>
</dbReference>
<accession>A0ABP9BPM2</accession>
<dbReference type="InterPro" id="IPR003812">
    <property type="entry name" value="Fido"/>
</dbReference>
<evidence type="ECO:0000313" key="2">
    <source>
        <dbReference type="EMBL" id="GAA4797415.1"/>
    </source>
</evidence>
<dbReference type="SUPFAM" id="SSF140931">
    <property type="entry name" value="Fic-like"/>
    <property type="match status" value="1"/>
</dbReference>
<reference evidence="3" key="1">
    <citation type="journal article" date="2019" name="Int. J. Syst. Evol. Microbiol.">
        <title>The Global Catalogue of Microorganisms (GCM) 10K type strain sequencing project: providing services to taxonomists for standard genome sequencing and annotation.</title>
        <authorList>
            <consortium name="The Broad Institute Genomics Platform"/>
            <consortium name="The Broad Institute Genome Sequencing Center for Infectious Disease"/>
            <person name="Wu L."/>
            <person name="Ma J."/>
        </authorList>
    </citation>
    <scope>NUCLEOTIDE SEQUENCE [LARGE SCALE GENOMIC DNA]</scope>
    <source>
        <strain evidence="3">JCM 18081</strain>
    </source>
</reference>
<evidence type="ECO:0000313" key="3">
    <source>
        <dbReference type="Proteomes" id="UP001501265"/>
    </source>
</evidence>
<proteinExistence type="predicted"/>
<organism evidence="2 3">
    <name type="scientific">Streptomyces ziwulingensis</name>
    <dbReference type="NCBI Taxonomy" id="1045501"/>
    <lineage>
        <taxon>Bacteria</taxon>
        <taxon>Bacillati</taxon>
        <taxon>Actinomycetota</taxon>
        <taxon>Actinomycetes</taxon>
        <taxon>Kitasatosporales</taxon>
        <taxon>Streptomycetaceae</taxon>
        <taxon>Streptomyces</taxon>
    </lineage>
</organism>
<name>A0ABP9BPM2_9ACTN</name>
<comment type="caution">
    <text evidence="2">The sequence shown here is derived from an EMBL/GenBank/DDBJ whole genome shotgun (WGS) entry which is preliminary data.</text>
</comment>
<feature type="domain" description="Fido" evidence="1">
    <location>
        <begin position="104"/>
        <end position="247"/>
    </location>
</feature>
<dbReference type="EMBL" id="BAABIG010000022">
    <property type="protein sequence ID" value="GAA4797415.1"/>
    <property type="molecule type" value="Genomic_DNA"/>
</dbReference>
<evidence type="ECO:0000259" key="1">
    <source>
        <dbReference type="PROSITE" id="PS51459"/>
    </source>
</evidence>
<dbReference type="RefSeq" id="WP_345619570.1">
    <property type="nucleotide sequence ID" value="NZ_BAABIG010000022.1"/>
</dbReference>
<keyword evidence="3" id="KW-1185">Reference proteome</keyword>
<gene>
    <name evidence="2" type="ORF">GCM10023220_25800</name>
</gene>
<dbReference type="PROSITE" id="PS51459">
    <property type="entry name" value="FIDO"/>
    <property type="match status" value="1"/>
</dbReference>
<protein>
    <submittedName>
        <fullName evidence="2">Oxidoreductase</fullName>
    </submittedName>
</protein>